<sequence>MCICVGMIRIPNYLQKTFAAIKQLQQQSDDLYLFFNISFESGIYHCFIHPAFRYTLYFEFLELPRSPGNQTLGIKPGVYLPLVDSSRADRQGCSIPVQGAFLNNPRLIH</sequence>
<evidence type="ECO:0000313" key="1">
    <source>
        <dbReference type="EMBL" id="GBM17245.1"/>
    </source>
</evidence>
<organism evidence="1 2">
    <name type="scientific">Araneus ventricosus</name>
    <name type="common">Orbweaver spider</name>
    <name type="synonym">Epeira ventricosa</name>
    <dbReference type="NCBI Taxonomy" id="182803"/>
    <lineage>
        <taxon>Eukaryota</taxon>
        <taxon>Metazoa</taxon>
        <taxon>Ecdysozoa</taxon>
        <taxon>Arthropoda</taxon>
        <taxon>Chelicerata</taxon>
        <taxon>Arachnida</taxon>
        <taxon>Araneae</taxon>
        <taxon>Araneomorphae</taxon>
        <taxon>Entelegynae</taxon>
        <taxon>Araneoidea</taxon>
        <taxon>Araneidae</taxon>
        <taxon>Araneus</taxon>
    </lineage>
</organism>
<protein>
    <submittedName>
        <fullName evidence="1">Uncharacterized protein</fullName>
    </submittedName>
</protein>
<proteinExistence type="predicted"/>
<dbReference type="Proteomes" id="UP000499080">
    <property type="component" value="Unassembled WGS sequence"/>
</dbReference>
<accession>A0A4Y2DNP2</accession>
<gene>
    <name evidence="1" type="ORF">AVEN_223787_1</name>
</gene>
<name>A0A4Y2DNP2_ARAVE</name>
<dbReference type="AlphaFoldDB" id="A0A4Y2DNP2"/>
<evidence type="ECO:0000313" key="2">
    <source>
        <dbReference type="Proteomes" id="UP000499080"/>
    </source>
</evidence>
<reference evidence="1 2" key="1">
    <citation type="journal article" date="2019" name="Sci. Rep.">
        <title>Orb-weaving spider Araneus ventricosus genome elucidates the spidroin gene catalogue.</title>
        <authorList>
            <person name="Kono N."/>
            <person name="Nakamura H."/>
            <person name="Ohtoshi R."/>
            <person name="Moran D.A.P."/>
            <person name="Shinohara A."/>
            <person name="Yoshida Y."/>
            <person name="Fujiwara M."/>
            <person name="Mori M."/>
            <person name="Tomita M."/>
            <person name="Arakawa K."/>
        </authorList>
    </citation>
    <scope>NUCLEOTIDE SEQUENCE [LARGE SCALE GENOMIC DNA]</scope>
</reference>
<keyword evidence="2" id="KW-1185">Reference proteome</keyword>
<comment type="caution">
    <text evidence="1">The sequence shown here is derived from an EMBL/GenBank/DDBJ whole genome shotgun (WGS) entry which is preliminary data.</text>
</comment>
<dbReference type="EMBL" id="BGPR01000385">
    <property type="protein sequence ID" value="GBM17245.1"/>
    <property type="molecule type" value="Genomic_DNA"/>
</dbReference>